<comment type="caution">
    <text evidence="2">The sequence shown here is derived from an EMBL/GenBank/DDBJ whole genome shotgun (WGS) entry which is preliminary data.</text>
</comment>
<dbReference type="PANTHER" id="PTHR43384">
    <property type="entry name" value="SEPTUM SITE-DETERMINING PROTEIN MIND HOMOLOG, CHLOROPLASTIC-RELATED"/>
    <property type="match status" value="1"/>
</dbReference>
<proteinExistence type="predicted"/>
<dbReference type="GO" id="GO:0016887">
    <property type="term" value="F:ATP hydrolysis activity"/>
    <property type="evidence" value="ECO:0007669"/>
    <property type="project" value="TreeGrafter"/>
</dbReference>
<dbReference type="PANTHER" id="PTHR43384:SF14">
    <property type="entry name" value="ESX-1 SECRETION-ASSOCIATED PROTEIN ESPI"/>
    <property type="match status" value="1"/>
</dbReference>
<dbReference type="InterPro" id="IPR027417">
    <property type="entry name" value="P-loop_NTPase"/>
</dbReference>
<gene>
    <name evidence="2" type="ORF">POF50_011450</name>
</gene>
<dbReference type="GO" id="GO:0005524">
    <property type="term" value="F:ATP binding"/>
    <property type="evidence" value="ECO:0007669"/>
    <property type="project" value="TreeGrafter"/>
</dbReference>
<dbReference type="AlphaFoldDB" id="A0AA90KG05"/>
<dbReference type="GO" id="GO:0005829">
    <property type="term" value="C:cytosol"/>
    <property type="evidence" value="ECO:0007669"/>
    <property type="project" value="TreeGrafter"/>
</dbReference>
<dbReference type="SUPFAM" id="SSF52540">
    <property type="entry name" value="P-loop containing nucleoside triphosphate hydrolases"/>
    <property type="match status" value="1"/>
</dbReference>
<dbReference type="InterPro" id="IPR050625">
    <property type="entry name" value="ParA/MinD_ATPase"/>
</dbReference>
<accession>A0AA90KG05</accession>
<organism evidence="2">
    <name type="scientific">Streptantibioticus silvisoli</name>
    <dbReference type="NCBI Taxonomy" id="2705255"/>
    <lineage>
        <taxon>Bacteria</taxon>
        <taxon>Bacillati</taxon>
        <taxon>Actinomycetota</taxon>
        <taxon>Actinomycetes</taxon>
        <taxon>Kitasatosporales</taxon>
        <taxon>Streptomycetaceae</taxon>
        <taxon>Streptantibioticus</taxon>
    </lineage>
</organism>
<sequence>MSADDWQRAVLGEISGGGPQGDPPAARQETGTAAPPPDLAPSLDKAPAVPVVAPDRSPQPVPPLAPEVAALATGRPVRGDATSARALRALRSLFASSSAADVERAKRVAAVLQKPVTTGRQIVVTSVHGGAGKTTLAALLGTVYAHHRPDPVLVVEANPTLGTLPVRLGAPVLRWSADEFAKVVTPHMRFDQLIGYLVGLPDGGWLLPGSKGQIGAQLSLADYQRVAVAVRRFFAITVVDCQTLPGELARSAMAGAQARVLATPATPEGVAATRAVLDWMAGLPRPMRRGTVVALTQPGPRPALNAERAAELLGGGDVRVVPVPYDRHLARGGRISTGLLGRATHEAVTSLGADLLDLATRR</sequence>
<reference evidence="2" key="1">
    <citation type="submission" date="2023-05" db="EMBL/GenBank/DDBJ databases">
        <title>Streptantibioticus silvisoli sp. nov., acidotolerant actinomycetes 1 from pine litter.</title>
        <authorList>
            <person name="Swiecimska M."/>
            <person name="Golinska P."/>
            <person name="Sangal V."/>
            <person name="Wachnowicz B."/>
            <person name="Goodfellow M."/>
        </authorList>
    </citation>
    <scope>NUCLEOTIDE SEQUENCE</scope>
    <source>
        <strain evidence="2">SL13</strain>
    </source>
</reference>
<protein>
    <submittedName>
        <fullName evidence="2">MinD/ParA family protein</fullName>
    </submittedName>
</protein>
<dbReference type="Gene3D" id="3.40.50.300">
    <property type="entry name" value="P-loop containing nucleotide triphosphate hydrolases"/>
    <property type="match status" value="1"/>
</dbReference>
<evidence type="ECO:0000256" key="1">
    <source>
        <dbReference type="SAM" id="MobiDB-lite"/>
    </source>
</evidence>
<dbReference type="EMBL" id="JABXJJ020000012">
    <property type="protein sequence ID" value="MDI5969945.1"/>
    <property type="molecule type" value="Genomic_DNA"/>
</dbReference>
<evidence type="ECO:0000313" key="2">
    <source>
        <dbReference type="EMBL" id="MDI5969945.1"/>
    </source>
</evidence>
<dbReference type="GO" id="GO:0009898">
    <property type="term" value="C:cytoplasmic side of plasma membrane"/>
    <property type="evidence" value="ECO:0007669"/>
    <property type="project" value="TreeGrafter"/>
</dbReference>
<feature type="region of interest" description="Disordered" evidence="1">
    <location>
        <begin position="1"/>
        <end position="62"/>
    </location>
</feature>
<dbReference type="GO" id="GO:0051782">
    <property type="term" value="P:negative regulation of cell division"/>
    <property type="evidence" value="ECO:0007669"/>
    <property type="project" value="TreeGrafter"/>
</dbReference>
<name>A0AA90KG05_9ACTN</name>